<comment type="caution">
    <text evidence="2">The sequence shown here is derived from an EMBL/GenBank/DDBJ whole genome shotgun (WGS) entry which is preliminary data.</text>
</comment>
<evidence type="ECO:0000313" key="2">
    <source>
        <dbReference type="EMBL" id="CAH9097664.1"/>
    </source>
</evidence>
<feature type="compositionally biased region" description="Gly residues" evidence="1">
    <location>
        <begin position="209"/>
        <end position="220"/>
    </location>
</feature>
<dbReference type="GO" id="GO:0008270">
    <property type="term" value="F:zinc ion binding"/>
    <property type="evidence" value="ECO:0007669"/>
    <property type="project" value="InterPro"/>
</dbReference>
<protein>
    <recommendedName>
        <fullName evidence="4">CCHC-type domain-containing protein</fullName>
    </recommendedName>
</protein>
<dbReference type="GO" id="GO:0003676">
    <property type="term" value="F:nucleic acid binding"/>
    <property type="evidence" value="ECO:0007669"/>
    <property type="project" value="InterPro"/>
</dbReference>
<gene>
    <name evidence="2" type="ORF">CEURO_LOCUS13949</name>
</gene>
<dbReference type="SUPFAM" id="SSF57756">
    <property type="entry name" value="Retrovirus zinc finger-like domains"/>
    <property type="match status" value="1"/>
</dbReference>
<dbReference type="OrthoDB" id="1938465at2759"/>
<accession>A0A9P0ZFP6</accession>
<sequence length="220" mass="23314">MLSLLSSLMTTKKAGKSVADYMATMRTFIDDLATIGHPQSTGQIASYILTGLGGEYKDLVGALRVQPTPPSFEQLRDFLIEAEILAGDQPTSFDVPITAQYTQRRGSSAKPRGRGRGRSPYSASIPHSQGFGSPAATCQLCDKPGHTAKTCYSRFPPAANVASSTTTSSSPSNWLLDTSATHHITSDLNNLQVHSDYSGPDSVMLGNGSTHGGILGPRPE</sequence>
<evidence type="ECO:0008006" key="4">
    <source>
        <dbReference type="Google" id="ProtNLM"/>
    </source>
</evidence>
<feature type="region of interest" description="Disordered" evidence="1">
    <location>
        <begin position="200"/>
        <end position="220"/>
    </location>
</feature>
<dbReference type="EMBL" id="CAMAPE010000035">
    <property type="protein sequence ID" value="CAH9097664.1"/>
    <property type="molecule type" value="Genomic_DNA"/>
</dbReference>
<name>A0A9P0ZFP6_CUSEU</name>
<dbReference type="Pfam" id="PF14223">
    <property type="entry name" value="Retrotran_gag_2"/>
    <property type="match status" value="1"/>
</dbReference>
<proteinExistence type="predicted"/>
<keyword evidence="3" id="KW-1185">Reference proteome</keyword>
<dbReference type="PANTHER" id="PTHR47481">
    <property type="match status" value="1"/>
</dbReference>
<reference evidence="2" key="1">
    <citation type="submission" date="2022-07" db="EMBL/GenBank/DDBJ databases">
        <authorList>
            <person name="Macas J."/>
            <person name="Novak P."/>
            <person name="Neumann P."/>
        </authorList>
    </citation>
    <scope>NUCLEOTIDE SEQUENCE</scope>
</reference>
<evidence type="ECO:0000256" key="1">
    <source>
        <dbReference type="SAM" id="MobiDB-lite"/>
    </source>
</evidence>
<dbReference type="InterPro" id="IPR036875">
    <property type="entry name" value="Znf_CCHC_sf"/>
</dbReference>
<organism evidence="2 3">
    <name type="scientific">Cuscuta europaea</name>
    <name type="common">European dodder</name>
    <dbReference type="NCBI Taxonomy" id="41803"/>
    <lineage>
        <taxon>Eukaryota</taxon>
        <taxon>Viridiplantae</taxon>
        <taxon>Streptophyta</taxon>
        <taxon>Embryophyta</taxon>
        <taxon>Tracheophyta</taxon>
        <taxon>Spermatophyta</taxon>
        <taxon>Magnoliopsida</taxon>
        <taxon>eudicotyledons</taxon>
        <taxon>Gunneridae</taxon>
        <taxon>Pentapetalae</taxon>
        <taxon>asterids</taxon>
        <taxon>lamiids</taxon>
        <taxon>Solanales</taxon>
        <taxon>Convolvulaceae</taxon>
        <taxon>Cuscuteae</taxon>
        <taxon>Cuscuta</taxon>
        <taxon>Cuscuta subgen. Cuscuta</taxon>
    </lineage>
</organism>
<feature type="region of interest" description="Disordered" evidence="1">
    <location>
        <begin position="97"/>
        <end position="131"/>
    </location>
</feature>
<dbReference type="AlphaFoldDB" id="A0A9P0ZFP6"/>
<dbReference type="Proteomes" id="UP001152484">
    <property type="component" value="Unassembled WGS sequence"/>
</dbReference>
<dbReference type="PANTHER" id="PTHR47481:SF21">
    <property type="entry name" value="BASIC-LEUCINE ZIPPER TRANSCRIPTION FACTOR Q-RELATED"/>
    <property type="match status" value="1"/>
</dbReference>
<evidence type="ECO:0000313" key="3">
    <source>
        <dbReference type="Proteomes" id="UP001152484"/>
    </source>
</evidence>